<sequence>MPFSEDDVHVETYEFTTELVAKPWKGLLKYTVVPSTRRLAQFAYNRPVSERYTSSSNRYISSSDNFYIYQDNTPTTVTSSNPQHTRIHNGQPSTYGLSPLHFMNENHLQNHLAQFVFHQQPQQQSIYSQTPLPSKALPISKGL</sequence>
<dbReference type="Proteomes" id="UP000696280">
    <property type="component" value="Unassembled WGS sequence"/>
</dbReference>
<dbReference type="EMBL" id="CAJVRL010000096">
    <property type="protein sequence ID" value="CAG8960103.1"/>
    <property type="molecule type" value="Genomic_DNA"/>
</dbReference>
<keyword evidence="2" id="KW-1185">Reference proteome</keyword>
<dbReference type="AlphaFoldDB" id="A0A9N9L8T9"/>
<evidence type="ECO:0000313" key="1">
    <source>
        <dbReference type="EMBL" id="CAG8960103.1"/>
    </source>
</evidence>
<comment type="caution">
    <text evidence="1">The sequence shown here is derived from an EMBL/GenBank/DDBJ whole genome shotgun (WGS) entry which is preliminary data.</text>
</comment>
<proteinExistence type="predicted"/>
<organism evidence="1 2">
    <name type="scientific">Hymenoscyphus fraxineus</name>
    <dbReference type="NCBI Taxonomy" id="746836"/>
    <lineage>
        <taxon>Eukaryota</taxon>
        <taxon>Fungi</taxon>
        <taxon>Dikarya</taxon>
        <taxon>Ascomycota</taxon>
        <taxon>Pezizomycotina</taxon>
        <taxon>Leotiomycetes</taxon>
        <taxon>Helotiales</taxon>
        <taxon>Helotiaceae</taxon>
        <taxon>Hymenoscyphus</taxon>
    </lineage>
</organism>
<accession>A0A9N9L8T9</accession>
<gene>
    <name evidence="1" type="ORF">HYFRA_00010581</name>
</gene>
<evidence type="ECO:0000313" key="2">
    <source>
        <dbReference type="Proteomes" id="UP000696280"/>
    </source>
</evidence>
<reference evidence="1" key="1">
    <citation type="submission" date="2021-07" db="EMBL/GenBank/DDBJ databases">
        <authorList>
            <person name="Durling M."/>
        </authorList>
    </citation>
    <scope>NUCLEOTIDE SEQUENCE</scope>
</reference>
<protein>
    <submittedName>
        <fullName evidence="1">Uncharacterized protein</fullName>
    </submittedName>
</protein>
<name>A0A9N9L8T9_9HELO</name>